<comment type="caution">
    <text evidence="1">The sequence shown here is derived from an EMBL/GenBank/DDBJ whole genome shotgun (WGS) entry which is preliminary data.</text>
</comment>
<evidence type="ECO:0000313" key="2">
    <source>
        <dbReference type="Proteomes" id="UP000473887"/>
    </source>
</evidence>
<evidence type="ECO:0008006" key="3">
    <source>
        <dbReference type="Google" id="ProtNLM"/>
    </source>
</evidence>
<evidence type="ECO:0000313" key="1">
    <source>
        <dbReference type="EMBL" id="NEZ92031.1"/>
    </source>
</evidence>
<dbReference type="Proteomes" id="UP000473887">
    <property type="component" value="Unassembled WGS sequence"/>
</dbReference>
<gene>
    <name evidence="1" type="ORF">EXM69_08735</name>
</gene>
<proteinExistence type="predicted"/>
<dbReference type="AlphaFoldDB" id="A0A846HWI8"/>
<organism evidence="1 2">
    <name type="scientific">Clostridium botulinum</name>
    <dbReference type="NCBI Taxonomy" id="1491"/>
    <lineage>
        <taxon>Bacteria</taxon>
        <taxon>Bacillati</taxon>
        <taxon>Bacillota</taxon>
        <taxon>Clostridia</taxon>
        <taxon>Eubacteriales</taxon>
        <taxon>Clostridiaceae</taxon>
        <taxon>Clostridium</taxon>
    </lineage>
</organism>
<reference evidence="1 2" key="1">
    <citation type="submission" date="2019-02" db="EMBL/GenBank/DDBJ databases">
        <title>Genome sequencing of Clostridium botulinum clinical isolates.</title>
        <authorList>
            <person name="Brunt J."/>
            <person name="Van Vliet A.H.M."/>
            <person name="Stringer S.C."/>
            <person name="Grant K.A."/>
            <person name="Carter A.C."/>
            <person name="Peck M.W."/>
        </authorList>
    </citation>
    <scope>NUCLEOTIDE SEQUENCE [LARGE SCALE GENOMIC DNA]</scope>
    <source>
        <strain evidence="1 2">H142660711</strain>
    </source>
</reference>
<dbReference type="EMBL" id="SGKC01000014">
    <property type="protein sequence ID" value="NEZ92031.1"/>
    <property type="molecule type" value="Genomic_DNA"/>
</dbReference>
<dbReference type="InterPro" id="IPR000415">
    <property type="entry name" value="Nitroreductase-like"/>
</dbReference>
<protein>
    <recommendedName>
        <fullName evidence="3">Nitroreductase</fullName>
    </recommendedName>
</protein>
<sequence length="59" mass="6874">MAGVFEKISLAYNSQMFELFNIPKDKKITGAVIVGYPKYNYPRLVNRNPLEVTFYQSRI</sequence>
<dbReference type="SUPFAM" id="SSF55469">
    <property type="entry name" value="FMN-dependent nitroreductase-like"/>
    <property type="match status" value="1"/>
</dbReference>
<dbReference type="GO" id="GO:0016491">
    <property type="term" value="F:oxidoreductase activity"/>
    <property type="evidence" value="ECO:0007669"/>
    <property type="project" value="InterPro"/>
</dbReference>
<name>A0A846HWI8_CLOBO</name>
<dbReference type="Gene3D" id="3.40.109.10">
    <property type="entry name" value="NADH Oxidase"/>
    <property type="match status" value="1"/>
</dbReference>
<dbReference type="RefSeq" id="WP_123905408.1">
    <property type="nucleotide sequence ID" value="NZ_CP013707.1"/>
</dbReference>
<accession>A0A846HWI8</accession>